<dbReference type="Gene3D" id="3.40.50.1110">
    <property type="entry name" value="SGNH hydrolase"/>
    <property type="match status" value="1"/>
</dbReference>
<dbReference type="InterPro" id="IPR013830">
    <property type="entry name" value="SGNH_hydro"/>
</dbReference>
<evidence type="ECO:0000259" key="2">
    <source>
        <dbReference type="Pfam" id="PF13472"/>
    </source>
</evidence>
<dbReference type="InterPro" id="IPR051532">
    <property type="entry name" value="Ester_Hydrolysis_Enzymes"/>
</dbReference>
<dbReference type="Proteomes" id="UP001157915">
    <property type="component" value="Unassembled WGS sequence"/>
</dbReference>
<accession>A0ABY1P3M7</accession>
<evidence type="ECO:0000256" key="1">
    <source>
        <dbReference type="SAM" id="SignalP"/>
    </source>
</evidence>
<proteinExistence type="predicted"/>
<feature type="domain" description="SGNH hydrolase-type esterase" evidence="2">
    <location>
        <begin position="29"/>
        <end position="202"/>
    </location>
</feature>
<comment type="caution">
    <text evidence="3">The sequence shown here is derived from an EMBL/GenBank/DDBJ whole genome shotgun (WGS) entry which is preliminary data.</text>
</comment>
<sequence>MKKTILSALIIITLCSSGLISNQTNILIIGDSISIGYTPFVQEYFKGKAVVAHNPGNAQHTGTGLEKIDEWLGDKDWDIVQFNWGLWDLAYRHSDAKAYGNRDKINGKVTFTVDEYAANLDSLVTLIKSKTDAKLIFVTTSYVPEEEAGRFSSDPEKYNAAAMAVMKKHDVGINDIYKKSVKIHKKYGIGSNDVHYSPAGYKKLGEAISRLLEKEIKAIH</sequence>
<organism evidence="3 4">
    <name type="scientific">Algoriphagus winogradskyi</name>
    <dbReference type="NCBI Taxonomy" id="237017"/>
    <lineage>
        <taxon>Bacteria</taxon>
        <taxon>Pseudomonadati</taxon>
        <taxon>Bacteroidota</taxon>
        <taxon>Cytophagia</taxon>
        <taxon>Cytophagales</taxon>
        <taxon>Cyclobacteriaceae</taxon>
        <taxon>Algoriphagus</taxon>
    </lineage>
</organism>
<gene>
    <name evidence="3" type="ORF">SAMN06265367_104189</name>
</gene>
<evidence type="ECO:0000313" key="4">
    <source>
        <dbReference type="Proteomes" id="UP001157915"/>
    </source>
</evidence>
<name>A0ABY1P3M7_9BACT</name>
<dbReference type="EMBL" id="FXUA01000004">
    <property type="protein sequence ID" value="SMP25582.1"/>
    <property type="molecule type" value="Genomic_DNA"/>
</dbReference>
<keyword evidence="4" id="KW-1185">Reference proteome</keyword>
<protein>
    <submittedName>
        <fullName evidence="3">Lysophospholipase L1</fullName>
    </submittedName>
</protein>
<dbReference type="PANTHER" id="PTHR30383:SF26">
    <property type="entry name" value="SGNH HYDROLASE-TYPE ESTERASE DOMAIN-CONTAINING PROTEIN"/>
    <property type="match status" value="1"/>
</dbReference>
<evidence type="ECO:0000313" key="3">
    <source>
        <dbReference type="EMBL" id="SMP25582.1"/>
    </source>
</evidence>
<dbReference type="InterPro" id="IPR036514">
    <property type="entry name" value="SGNH_hydro_sf"/>
</dbReference>
<dbReference type="RefSeq" id="WP_283413301.1">
    <property type="nucleotide sequence ID" value="NZ_FXUA01000004.1"/>
</dbReference>
<keyword evidence="1" id="KW-0732">Signal</keyword>
<dbReference type="SUPFAM" id="SSF52266">
    <property type="entry name" value="SGNH hydrolase"/>
    <property type="match status" value="1"/>
</dbReference>
<reference evidence="3 4" key="1">
    <citation type="submission" date="2017-05" db="EMBL/GenBank/DDBJ databases">
        <authorList>
            <person name="Varghese N."/>
            <person name="Submissions S."/>
        </authorList>
    </citation>
    <scope>NUCLEOTIDE SEQUENCE [LARGE SCALE GENOMIC DNA]</scope>
    <source>
        <strain evidence="3 4">DSM 15360</strain>
    </source>
</reference>
<dbReference type="CDD" id="cd00229">
    <property type="entry name" value="SGNH_hydrolase"/>
    <property type="match status" value="1"/>
</dbReference>
<dbReference type="PANTHER" id="PTHR30383">
    <property type="entry name" value="THIOESTERASE 1/PROTEASE 1/LYSOPHOSPHOLIPASE L1"/>
    <property type="match status" value="1"/>
</dbReference>
<feature type="chain" id="PRO_5045974275" evidence="1">
    <location>
        <begin position="22"/>
        <end position="220"/>
    </location>
</feature>
<feature type="signal peptide" evidence="1">
    <location>
        <begin position="1"/>
        <end position="21"/>
    </location>
</feature>
<dbReference type="Pfam" id="PF13472">
    <property type="entry name" value="Lipase_GDSL_2"/>
    <property type="match status" value="1"/>
</dbReference>